<comment type="subcellular location">
    <subcellularLocation>
        <location evidence="1">Membrane</location>
        <topology evidence="1">Multi-pass membrane protein</topology>
    </subcellularLocation>
</comment>
<feature type="transmembrane region" description="Helical" evidence="7">
    <location>
        <begin position="149"/>
        <end position="169"/>
    </location>
</feature>
<gene>
    <name evidence="9" type="ORF">NE237_017342</name>
</gene>
<sequence length="412" mass="45164">MAILGLSGDDKKHRQSPRSPLLPHNHDEVEPVEVGFNGASFSGAFFNLSTTTVGAGIKALPATVKQLGLLPGLAMIILVAFLTESSIEMILRPTPSSKTSSYSTAVERLEVSAGRSCRWDVLSGTWSEGIHHTGVVEGCFGSHWWTSRFFMLLLTTLLVFAPLVSFSVYVNSLKYTSALSVALAIVFVVITMAVTVVKMVAGSIELPHLLPRVVDQASFWKLFMTIPVIVTTYICPHNGNLSNMMNLQLFFTALMKTIVRTSMVLCSSIYVATSLFGFMLFGEKMLDDVLANFDTNLGIPYSGIINDLMRISYGIHLMLRFVFFTVGPMLLIFLGANFIPSIWAAFQITGATATVSIGFIFPASIVLRDYSHGMSSNKDRLLSWVMIVLAVTSRIVAISCNIFSFFNDQPFS</sequence>
<accession>A0A9Q0K7V0</accession>
<dbReference type="GO" id="GO:0015179">
    <property type="term" value="F:L-amino acid transmembrane transporter activity"/>
    <property type="evidence" value="ECO:0007669"/>
    <property type="project" value="TreeGrafter"/>
</dbReference>
<feature type="region of interest" description="Disordered" evidence="6">
    <location>
        <begin position="1"/>
        <end position="26"/>
    </location>
</feature>
<feature type="transmembrane region" description="Helical" evidence="7">
    <location>
        <begin position="317"/>
        <end position="336"/>
    </location>
</feature>
<keyword evidence="2 7" id="KW-0812">Transmembrane</keyword>
<dbReference type="OrthoDB" id="28208at2759"/>
<proteinExistence type="predicted"/>
<dbReference type="PANTHER" id="PTHR22950">
    <property type="entry name" value="AMINO ACID TRANSPORTER"/>
    <property type="match status" value="1"/>
</dbReference>
<evidence type="ECO:0000256" key="6">
    <source>
        <dbReference type="SAM" id="MobiDB-lite"/>
    </source>
</evidence>
<evidence type="ECO:0000259" key="8">
    <source>
        <dbReference type="Pfam" id="PF01490"/>
    </source>
</evidence>
<dbReference type="Proteomes" id="UP001141806">
    <property type="component" value="Unassembled WGS sequence"/>
</dbReference>
<dbReference type="InterPro" id="IPR013057">
    <property type="entry name" value="AA_transpt_TM"/>
</dbReference>
<feature type="transmembrane region" description="Helical" evidence="7">
    <location>
        <begin position="259"/>
        <end position="281"/>
    </location>
</feature>
<comment type="caution">
    <text evidence="9">The sequence shown here is derived from an EMBL/GenBank/DDBJ whole genome shotgun (WGS) entry which is preliminary data.</text>
</comment>
<reference evidence="9" key="1">
    <citation type="journal article" date="2023" name="Plant J.">
        <title>The genome of the king protea, Protea cynaroides.</title>
        <authorList>
            <person name="Chang J."/>
            <person name="Duong T.A."/>
            <person name="Schoeman C."/>
            <person name="Ma X."/>
            <person name="Roodt D."/>
            <person name="Barker N."/>
            <person name="Li Z."/>
            <person name="Van de Peer Y."/>
            <person name="Mizrachi E."/>
        </authorList>
    </citation>
    <scope>NUCLEOTIDE SEQUENCE</scope>
    <source>
        <tissue evidence="9">Young leaves</tissue>
    </source>
</reference>
<evidence type="ECO:0000256" key="4">
    <source>
        <dbReference type="ARBA" id="ARBA00022989"/>
    </source>
</evidence>
<dbReference type="PANTHER" id="PTHR22950:SF686">
    <property type="entry name" value="AMINO ACID TRANSPORTER AVT6A-LIKE"/>
    <property type="match status" value="1"/>
</dbReference>
<evidence type="ECO:0000256" key="7">
    <source>
        <dbReference type="SAM" id="Phobius"/>
    </source>
</evidence>
<feature type="domain" description="Amino acid transporter transmembrane" evidence="8">
    <location>
        <begin position="39"/>
        <end position="104"/>
    </location>
</feature>
<dbReference type="GO" id="GO:0031090">
    <property type="term" value="C:organelle membrane"/>
    <property type="evidence" value="ECO:0007669"/>
    <property type="project" value="UniProtKB-ARBA"/>
</dbReference>
<keyword evidence="3" id="KW-0029">Amino-acid transport</keyword>
<keyword evidence="5 7" id="KW-0472">Membrane</keyword>
<dbReference type="AlphaFoldDB" id="A0A9Q0K7V0"/>
<feature type="domain" description="Amino acid transporter transmembrane" evidence="8">
    <location>
        <begin position="146"/>
        <end position="324"/>
    </location>
</feature>
<feature type="transmembrane region" description="Helical" evidence="7">
    <location>
        <begin position="69"/>
        <end position="91"/>
    </location>
</feature>
<feature type="transmembrane region" description="Helical" evidence="7">
    <location>
        <begin position="342"/>
        <end position="361"/>
    </location>
</feature>
<keyword evidence="4 7" id="KW-1133">Transmembrane helix</keyword>
<organism evidence="9 10">
    <name type="scientific">Protea cynaroides</name>
    <dbReference type="NCBI Taxonomy" id="273540"/>
    <lineage>
        <taxon>Eukaryota</taxon>
        <taxon>Viridiplantae</taxon>
        <taxon>Streptophyta</taxon>
        <taxon>Embryophyta</taxon>
        <taxon>Tracheophyta</taxon>
        <taxon>Spermatophyta</taxon>
        <taxon>Magnoliopsida</taxon>
        <taxon>Proteales</taxon>
        <taxon>Proteaceae</taxon>
        <taxon>Protea</taxon>
    </lineage>
</organism>
<keyword evidence="3" id="KW-0813">Transport</keyword>
<evidence type="ECO:0000313" key="9">
    <source>
        <dbReference type="EMBL" id="KAJ4965493.1"/>
    </source>
</evidence>
<keyword evidence="10" id="KW-1185">Reference proteome</keyword>
<feature type="transmembrane region" description="Helical" evidence="7">
    <location>
        <begin position="381"/>
        <end position="406"/>
    </location>
</feature>
<evidence type="ECO:0000256" key="1">
    <source>
        <dbReference type="ARBA" id="ARBA00004141"/>
    </source>
</evidence>
<dbReference type="EMBL" id="JAMYWD010000007">
    <property type="protein sequence ID" value="KAJ4965493.1"/>
    <property type="molecule type" value="Genomic_DNA"/>
</dbReference>
<evidence type="ECO:0000256" key="5">
    <source>
        <dbReference type="ARBA" id="ARBA00023136"/>
    </source>
</evidence>
<evidence type="ECO:0000256" key="2">
    <source>
        <dbReference type="ARBA" id="ARBA00022692"/>
    </source>
</evidence>
<evidence type="ECO:0000313" key="10">
    <source>
        <dbReference type="Proteomes" id="UP001141806"/>
    </source>
</evidence>
<dbReference type="Pfam" id="PF01490">
    <property type="entry name" value="Aa_trans"/>
    <property type="match status" value="2"/>
</dbReference>
<feature type="transmembrane region" description="Helical" evidence="7">
    <location>
        <begin position="175"/>
        <end position="197"/>
    </location>
</feature>
<name>A0A9Q0K7V0_9MAGN</name>
<protein>
    <recommendedName>
        <fullName evidence="8">Amino acid transporter transmembrane domain-containing protein</fullName>
    </recommendedName>
</protein>
<feature type="transmembrane region" description="Helical" evidence="7">
    <location>
        <begin position="218"/>
        <end position="239"/>
    </location>
</feature>
<evidence type="ECO:0000256" key="3">
    <source>
        <dbReference type="ARBA" id="ARBA00022970"/>
    </source>
</evidence>